<keyword evidence="6" id="KW-1185">Reference proteome</keyword>
<dbReference type="RefSeq" id="WP_340356953.1">
    <property type="nucleotide sequence ID" value="NZ_JBBKZU010000004.1"/>
</dbReference>
<dbReference type="Gene3D" id="2.160.20.20">
    <property type="match status" value="1"/>
</dbReference>
<dbReference type="NCBIfam" id="TIGR02601">
    <property type="entry name" value="autotrns_rpt"/>
    <property type="match status" value="2"/>
</dbReference>
<dbReference type="PANTHER" id="PTHR35037">
    <property type="entry name" value="C-TERMINAL REGION OF AIDA-LIKE PROTEIN"/>
    <property type="match status" value="1"/>
</dbReference>
<dbReference type="Proteomes" id="UP001365846">
    <property type="component" value="Unassembled WGS sequence"/>
</dbReference>
<dbReference type="NCBIfam" id="TIGR01414">
    <property type="entry name" value="autotrans_barl"/>
    <property type="match status" value="1"/>
</dbReference>
<dbReference type="InterPro" id="IPR024973">
    <property type="entry name" value="ESPR"/>
</dbReference>
<dbReference type="Pfam" id="PF03797">
    <property type="entry name" value="Autotransporter"/>
    <property type="match status" value="1"/>
</dbReference>
<feature type="compositionally biased region" description="Gly residues" evidence="3">
    <location>
        <begin position="320"/>
        <end position="329"/>
    </location>
</feature>
<comment type="caution">
    <text evidence="5">The sequence shown here is derived from an EMBL/GenBank/DDBJ whole genome shotgun (WGS) entry which is preliminary data.</text>
</comment>
<dbReference type="InterPro" id="IPR005546">
    <property type="entry name" value="Autotransporte_beta"/>
</dbReference>
<dbReference type="SUPFAM" id="SSF103515">
    <property type="entry name" value="Autotransporter"/>
    <property type="match status" value="1"/>
</dbReference>
<dbReference type="EMBL" id="JBBKZU010000004">
    <property type="protein sequence ID" value="MEJ8811679.1"/>
    <property type="molecule type" value="Genomic_DNA"/>
</dbReference>
<reference evidence="5 6" key="1">
    <citation type="submission" date="2024-03" db="EMBL/GenBank/DDBJ databases">
        <title>Novel species of the genus Variovorax.</title>
        <authorList>
            <person name="Liu Q."/>
            <person name="Xin Y.-H."/>
        </authorList>
    </citation>
    <scope>NUCLEOTIDE SEQUENCE [LARGE SCALE GENOMIC DNA]</scope>
    <source>
        <strain evidence="5 6">KACC 18899</strain>
    </source>
</reference>
<feature type="domain" description="Autotransporter" evidence="4">
    <location>
        <begin position="818"/>
        <end position="1096"/>
    </location>
</feature>
<dbReference type="InterPro" id="IPR006315">
    <property type="entry name" value="OM_autotransptr_brl_dom"/>
</dbReference>
<dbReference type="InterPro" id="IPR051551">
    <property type="entry name" value="Autotransporter_adhesion"/>
</dbReference>
<proteinExistence type="predicted"/>
<keyword evidence="2" id="KW-0843">Virulence</keyword>
<feature type="region of interest" description="Disordered" evidence="3">
    <location>
        <begin position="306"/>
        <end position="329"/>
    </location>
</feature>
<dbReference type="InterPro" id="IPR036709">
    <property type="entry name" value="Autotransporte_beta_dom_sf"/>
</dbReference>
<dbReference type="Pfam" id="PF12951">
    <property type="entry name" value="PATR"/>
    <property type="match status" value="2"/>
</dbReference>
<dbReference type="SUPFAM" id="SSF51126">
    <property type="entry name" value="Pectin lyase-like"/>
    <property type="match status" value="1"/>
</dbReference>
<evidence type="ECO:0000256" key="3">
    <source>
        <dbReference type="SAM" id="MobiDB-lite"/>
    </source>
</evidence>
<dbReference type="InterPro" id="IPR011050">
    <property type="entry name" value="Pectin_lyase_fold/virulence"/>
</dbReference>
<dbReference type="SMART" id="SM00869">
    <property type="entry name" value="Autotransporter"/>
    <property type="match status" value="1"/>
</dbReference>
<evidence type="ECO:0000313" key="6">
    <source>
        <dbReference type="Proteomes" id="UP001365846"/>
    </source>
</evidence>
<keyword evidence="1" id="KW-0732">Signal</keyword>
<dbReference type="Pfam" id="PF18883">
    <property type="entry name" value="AC_1"/>
    <property type="match status" value="1"/>
</dbReference>
<evidence type="ECO:0000256" key="1">
    <source>
        <dbReference type="ARBA" id="ARBA00022729"/>
    </source>
</evidence>
<dbReference type="Pfam" id="PF13018">
    <property type="entry name" value="ESPR"/>
    <property type="match status" value="1"/>
</dbReference>
<dbReference type="InterPro" id="IPR012332">
    <property type="entry name" value="Autotransporter_pectin_lyase_C"/>
</dbReference>
<evidence type="ECO:0000259" key="4">
    <source>
        <dbReference type="PROSITE" id="PS51208"/>
    </source>
</evidence>
<dbReference type="CDD" id="cd01344">
    <property type="entry name" value="PL2_Passenger_AT"/>
    <property type="match status" value="1"/>
</dbReference>
<dbReference type="Gene3D" id="2.40.128.130">
    <property type="entry name" value="Autotransporter beta-domain"/>
    <property type="match status" value="1"/>
</dbReference>
<evidence type="ECO:0000313" key="5">
    <source>
        <dbReference type="EMBL" id="MEJ8811679.1"/>
    </source>
</evidence>
<dbReference type="PANTHER" id="PTHR35037:SF3">
    <property type="entry name" value="C-TERMINAL REGION OF AIDA-LIKE PROTEIN"/>
    <property type="match status" value="1"/>
</dbReference>
<protein>
    <submittedName>
        <fullName evidence="5">Autotransporter outer membrane beta-barrel domain-containing protein</fullName>
    </submittedName>
</protein>
<evidence type="ECO:0000256" key="2">
    <source>
        <dbReference type="ARBA" id="ARBA00023026"/>
    </source>
</evidence>
<dbReference type="InterPro" id="IPR043990">
    <property type="entry name" value="AC_1"/>
</dbReference>
<dbReference type="PROSITE" id="PS51208">
    <property type="entry name" value="AUTOTRANSPORTER"/>
    <property type="match status" value="1"/>
</dbReference>
<organism evidence="5 6">
    <name type="scientific">Variovorax ureilyticus</name>
    <dbReference type="NCBI Taxonomy" id="1836198"/>
    <lineage>
        <taxon>Bacteria</taxon>
        <taxon>Pseudomonadati</taxon>
        <taxon>Pseudomonadota</taxon>
        <taxon>Betaproteobacteria</taxon>
        <taxon>Burkholderiales</taxon>
        <taxon>Comamonadaceae</taxon>
        <taxon>Variovorax</taxon>
    </lineage>
</organism>
<accession>A0ABU8VDC7</accession>
<sequence>MNKTFRTLWNPSLSTWIAAPETARGHARTRSVGSACAAAVAVIGLWGGPALAAGGAGGAAIGSNQTYYAGNGGSSGQGGGGALNDLGSGAHGGAGGSANESTSTAGASAVIGLAPGGIAGAGGAAGASFGQSGAPGQSQAVANGYGGGGGAGFVGDQLPTGISSVFGAITGGNGGNGGDGDWAAGGGGAGGYGATVFSPSFAWSVTGSLTGGAGGKGGDTWSQAGGGGSGGGGLFMSVGNAAAPLSVSGRIVGGAGGAGGSEFAVGAHGNATGGGGGEGGFGVVFAGNRGTLSIGAAGVVSGGAGGAGGAGGGERADGSGAPGAGGDGGVGLRSQGAGLSVTNAGLITGGNGGVGGASSNSGPNGANGVGGVGVLGANVDITNTSGGTISGGLGGDGVTRAAAVQFTGGANSLTLSGGALVGAVAIDGAATATIRAGSTNQSASSALVLGGAGTFDTNGNDMTWAGAISGGAGLTKAGSGALTLSGNNTYTGGTALKQGRLNVGSNTALGTGELAMDDGTTLGFAADGLTIGNAIRLTGTQDPVIDTGAFNATAAGAITGAGFLTKQGTGTLTLTAANNYTGATNVAAGTLRAGAANTFSAASAHTVAAGATLDLAGFSQTVQSVTNAGTVSLVGGAPGTTLTVTGPWIGNGGTLRVGTALGTDGSATDRLVLRGATAVASGTTGVLVTNLGGLGGQTTGKGIEIISTENGGGIQSGAFALAAPVAAGAFQYRLDTTGTAAYLSNTITVVPPAAPTTSTAQAASLPTAAAAVVPLYRAEVPLFAALPAQLRQADTAMLGNMHQRIGDTDVVAGGAAPSAAGQRRAWGRVISTDMDIRQEGTVSPSSDGRLNGFQAGTDLWADGRWRAGVYAGQLDGNVDVTGFARGVSNLAVGYNDLRSQYLGIYGTYMSEGGFYADAVLQGSRHRYTVNPVSALSVDGKGSGFLASLEVGQAFALAPGWTIEPQLQVAHRQQSLDDTLISGALVQNDSENGWLLRAGVRVRGEIATGAGLLQPYARVNIYHAGSGTDVARFVGPAAFTDISSRTGYTTTEVAVGATLQLSAATSVYGELGQLFDSGGDQRLKSGVQGSVGLRVNW</sequence>
<name>A0ABU8VDC7_9BURK</name>
<gene>
    <name evidence="5" type="ORF">WKW77_11430</name>
</gene>
<dbReference type="InterPro" id="IPR013425">
    <property type="entry name" value="Autotrns_rpt"/>
</dbReference>